<evidence type="ECO:0000256" key="1">
    <source>
        <dbReference type="SAM" id="Phobius"/>
    </source>
</evidence>
<dbReference type="InterPro" id="IPR036259">
    <property type="entry name" value="MFS_trans_sf"/>
</dbReference>
<feature type="domain" description="Major facilitator superfamily (MFS) profile" evidence="2">
    <location>
        <begin position="14"/>
        <end position="410"/>
    </location>
</feature>
<dbReference type="Gene3D" id="1.20.1250.20">
    <property type="entry name" value="MFS general substrate transporter like domains"/>
    <property type="match status" value="1"/>
</dbReference>
<dbReference type="InterPro" id="IPR011701">
    <property type="entry name" value="MFS"/>
</dbReference>
<feature type="transmembrane region" description="Helical" evidence="1">
    <location>
        <begin position="385"/>
        <end position="406"/>
    </location>
</feature>
<reference evidence="3" key="1">
    <citation type="submission" date="2020-05" db="EMBL/GenBank/DDBJ databases">
        <authorList>
            <person name="Chiriac C."/>
            <person name="Salcher M."/>
            <person name="Ghai R."/>
            <person name="Kavagutti S V."/>
        </authorList>
    </citation>
    <scope>NUCLEOTIDE SEQUENCE</scope>
</reference>
<dbReference type="GO" id="GO:0022857">
    <property type="term" value="F:transmembrane transporter activity"/>
    <property type="evidence" value="ECO:0007669"/>
    <property type="project" value="InterPro"/>
</dbReference>
<feature type="transmembrane region" description="Helical" evidence="1">
    <location>
        <begin position="140"/>
        <end position="158"/>
    </location>
</feature>
<name>A0A6J6W4H3_9ZZZZ</name>
<feature type="transmembrane region" description="Helical" evidence="1">
    <location>
        <begin position="300"/>
        <end position="317"/>
    </location>
</feature>
<feature type="transmembrane region" description="Helical" evidence="1">
    <location>
        <begin position="232"/>
        <end position="252"/>
    </location>
</feature>
<sequence length="410" mass="42126">MPATASAAAIQPRIVRVLATAQVLAGIGTSGTVAAGSLLVSSISHSATLAGLAQTFSVLGAALMAIPLARLTNRGGRRLALTSGYVVGSFGASLAILGGALRSLPVVFVGALLLGAASASSYQARFAAIDLATPESRARNLSVVVWGSTVGAVAGPNLLTPSGSLAHLFGLPRLVGPYLLAASTLMISLTVIRLFLRPDPYILANKNLETGAMRAQLPMREVLGIIGRNRRALLGVSAVAIGHLVMVGVMVMTPVHMKQVDVTLTIIGLVISIHILGMFAFSPLVGWLSDKLGRVRSIQIGVLLLIAAVVTAGTAQGMNTWQLGSGLFMLGLGWSFTLIAGSTLLSESVDDEVRSSTQGTSDLIMNLMGAAGGAVAGVIIGFLNYHWLCALALIPVAVLAIGTVVAEERR</sequence>
<feature type="transmembrane region" description="Helical" evidence="1">
    <location>
        <begin position="178"/>
        <end position="196"/>
    </location>
</feature>
<dbReference type="PANTHER" id="PTHR23534:SF1">
    <property type="entry name" value="MAJOR FACILITATOR SUPERFAMILY PROTEIN"/>
    <property type="match status" value="1"/>
</dbReference>
<proteinExistence type="predicted"/>
<feature type="transmembrane region" description="Helical" evidence="1">
    <location>
        <begin position="81"/>
        <end position="101"/>
    </location>
</feature>
<feature type="transmembrane region" description="Helical" evidence="1">
    <location>
        <begin position="323"/>
        <end position="342"/>
    </location>
</feature>
<evidence type="ECO:0000259" key="2">
    <source>
        <dbReference type="PROSITE" id="PS50850"/>
    </source>
</evidence>
<keyword evidence="1" id="KW-0812">Transmembrane</keyword>
<dbReference type="EMBL" id="CAFAAB010000027">
    <property type="protein sequence ID" value="CAB4778689.1"/>
    <property type="molecule type" value="Genomic_DNA"/>
</dbReference>
<feature type="transmembrane region" description="Helical" evidence="1">
    <location>
        <begin position="23"/>
        <end position="43"/>
    </location>
</feature>
<accession>A0A6J6W4H3</accession>
<feature type="transmembrane region" description="Helical" evidence="1">
    <location>
        <begin position="363"/>
        <end position="379"/>
    </location>
</feature>
<dbReference type="Pfam" id="PF07690">
    <property type="entry name" value="MFS_1"/>
    <property type="match status" value="1"/>
</dbReference>
<keyword evidence="1" id="KW-0472">Membrane</keyword>
<dbReference type="PROSITE" id="PS50850">
    <property type="entry name" value="MFS"/>
    <property type="match status" value="1"/>
</dbReference>
<gene>
    <name evidence="3" type="ORF">UFOPK2958_00376</name>
</gene>
<protein>
    <submittedName>
        <fullName evidence="3">Unannotated protein</fullName>
    </submittedName>
</protein>
<evidence type="ECO:0000313" key="3">
    <source>
        <dbReference type="EMBL" id="CAB4778689.1"/>
    </source>
</evidence>
<dbReference type="SUPFAM" id="SSF103473">
    <property type="entry name" value="MFS general substrate transporter"/>
    <property type="match status" value="1"/>
</dbReference>
<dbReference type="InterPro" id="IPR020846">
    <property type="entry name" value="MFS_dom"/>
</dbReference>
<feature type="transmembrane region" description="Helical" evidence="1">
    <location>
        <begin position="264"/>
        <end position="288"/>
    </location>
</feature>
<feature type="transmembrane region" description="Helical" evidence="1">
    <location>
        <begin position="107"/>
        <end position="128"/>
    </location>
</feature>
<organism evidence="3">
    <name type="scientific">freshwater metagenome</name>
    <dbReference type="NCBI Taxonomy" id="449393"/>
    <lineage>
        <taxon>unclassified sequences</taxon>
        <taxon>metagenomes</taxon>
        <taxon>ecological metagenomes</taxon>
    </lineage>
</organism>
<feature type="transmembrane region" description="Helical" evidence="1">
    <location>
        <begin position="49"/>
        <end position="69"/>
    </location>
</feature>
<keyword evidence="1" id="KW-1133">Transmembrane helix</keyword>
<dbReference type="AlphaFoldDB" id="A0A6J6W4H3"/>
<dbReference type="PANTHER" id="PTHR23534">
    <property type="entry name" value="MFS PERMEASE"/>
    <property type="match status" value="1"/>
</dbReference>